<feature type="compositionally biased region" description="Polar residues" evidence="1">
    <location>
        <begin position="45"/>
        <end position="65"/>
    </location>
</feature>
<accession>A0A835WMC0</accession>
<sequence length="154" mass="15714">MTKRNRAVSPQSPPSPNQESAMNARTGKVAFGPWLGPFETHPSHDASSQDGSSPLFSDRSGNTYASLGGSHAPTVQAAAPAAVAGTKGAAAANAATKELYAMMNKMVQRHAAGTHVSARQAAQVQAGRSGKVSSKHGGGGRCGAPRAINQPRRS</sequence>
<name>A0A835WMC0_9CHLO</name>
<gene>
    <name evidence="2" type="ORF">HYH02_005129</name>
</gene>
<feature type="region of interest" description="Disordered" evidence="1">
    <location>
        <begin position="111"/>
        <end position="154"/>
    </location>
</feature>
<dbReference type="Proteomes" id="UP000613740">
    <property type="component" value="Unassembled WGS sequence"/>
</dbReference>
<comment type="caution">
    <text evidence="2">The sequence shown here is derived from an EMBL/GenBank/DDBJ whole genome shotgun (WGS) entry which is preliminary data.</text>
</comment>
<feature type="region of interest" description="Disordered" evidence="1">
    <location>
        <begin position="1"/>
        <end position="74"/>
    </location>
</feature>
<dbReference type="EMBL" id="JAEHOD010000013">
    <property type="protein sequence ID" value="KAG2449596.1"/>
    <property type="molecule type" value="Genomic_DNA"/>
</dbReference>
<evidence type="ECO:0000256" key="1">
    <source>
        <dbReference type="SAM" id="MobiDB-lite"/>
    </source>
</evidence>
<protein>
    <submittedName>
        <fullName evidence="2">Uncharacterized protein</fullName>
    </submittedName>
</protein>
<reference evidence="2" key="1">
    <citation type="journal article" date="2020" name="bioRxiv">
        <title>Comparative genomics of Chlamydomonas.</title>
        <authorList>
            <person name="Craig R.J."/>
            <person name="Hasan A.R."/>
            <person name="Ness R.W."/>
            <person name="Keightley P.D."/>
        </authorList>
    </citation>
    <scope>NUCLEOTIDE SEQUENCE</scope>
    <source>
        <strain evidence="2">CCAP 11/173</strain>
    </source>
</reference>
<proteinExistence type="predicted"/>
<evidence type="ECO:0000313" key="2">
    <source>
        <dbReference type="EMBL" id="KAG2449596.1"/>
    </source>
</evidence>
<dbReference type="AlphaFoldDB" id="A0A835WMC0"/>
<dbReference type="OrthoDB" id="546356at2759"/>
<organism evidence="2 3">
    <name type="scientific">Chlamydomonas schloesseri</name>
    <dbReference type="NCBI Taxonomy" id="2026947"/>
    <lineage>
        <taxon>Eukaryota</taxon>
        <taxon>Viridiplantae</taxon>
        <taxon>Chlorophyta</taxon>
        <taxon>core chlorophytes</taxon>
        <taxon>Chlorophyceae</taxon>
        <taxon>CS clade</taxon>
        <taxon>Chlamydomonadales</taxon>
        <taxon>Chlamydomonadaceae</taxon>
        <taxon>Chlamydomonas</taxon>
    </lineage>
</organism>
<evidence type="ECO:0000313" key="3">
    <source>
        <dbReference type="Proteomes" id="UP000613740"/>
    </source>
</evidence>
<keyword evidence="3" id="KW-1185">Reference proteome</keyword>